<dbReference type="KEGG" id="sgj:IAG43_01115"/>
<feature type="region of interest" description="Disordered" evidence="1">
    <location>
        <begin position="77"/>
        <end position="140"/>
    </location>
</feature>
<gene>
    <name evidence="2" type="ORF">IAG43_01115</name>
</gene>
<feature type="compositionally biased region" description="Low complexity" evidence="1">
    <location>
        <begin position="128"/>
        <end position="138"/>
    </location>
</feature>
<dbReference type="RefSeq" id="WP_187738866.1">
    <property type="nucleotide sequence ID" value="NZ_CP060825.1"/>
</dbReference>
<protein>
    <recommendedName>
        <fullName evidence="4">Zinc-finger domain-containing protein</fullName>
    </recommendedName>
</protein>
<name>A0A7H0HM94_9ACTN</name>
<evidence type="ECO:0000313" key="3">
    <source>
        <dbReference type="Proteomes" id="UP000516230"/>
    </source>
</evidence>
<evidence type="ECO:0000256" key="1">
    <source>
        <dbReference type="SAM" id="MobiDB-lite"/>
    </source>
</evidence>
<dbReference type="Proteomes" id="UP000516230">
    <property type="component" value="Chromosome"/>
</dbReference>
<dbReference type="EMBL" id="CP060825">
    <property type="protein sequence ID" value="QNP61660.1"/>
    <property type="molecule type" value="Genomic_DNA"/>
</dbReference>
<feature type="compositionally biased region" description="Low complexity" evidence="1">
    <location>
        <begin position="92"/>
        <end position="109"/>
    </location>
</feature>
<dbReference type="AlphaFoldDB" id="A0A7H0HM94"/>
<accession>A0A7H0HM94</accession>
<feature type="compositionally biased region" description="Basic and acidic residues" evidence="1">
    <location>
        <begin position="78"/>
        <end position="91"/>
    </location>
</feature>
<sequence length="176" mass="17860">MAHVAPGRLADLALGVAAGGDDPAALHHLAVCARCREELARLHRVVTAARSVEPLDLPAAPPERVWEEVLRVVAPPARDAEADTPVRHTDTAADAPVAGADPGPVAHAPFAEAGVGTDADPGTDRGTRAPAGRPGGTRSALLASAGAVRERVRRFALGLAASAAAATGRRRGRRGA</sequence>
<keyword evidence="3" id="KW-1185">Reference proteome</keyword>
<evidence type="ECO:0000313" key="2">
    <source>
        <dbReference type="EMBL" id="QNP61660.1"/>
    </source>
</evidence>
<reference evidence="2 3" key="1">
    <citation type="submission" date="2020-08" db="EMBL/GenBank/DDBJ databases">
        <title>A novel species.</title>
        <authorList>
            <person name="Gao J."/>
        </authorList>
    </citation>
    <scope>NUCLEOTIDE SEQUENCE [LARGE SCALE GENOMIC DNA]</scope>
    <source>
        <strain evidence="2 3">CRPJ-33</strain>
    </source>
</reference>
<evidence type="ECO:0008006" key="4">
    <source>
        <dbReference type="Google" id="ProtNLM"/>
    </source>
</evidence>
<proteinExistence type="predicted"/>
<organism evidence="2 3">
    <name type="scientific">Streptomyces genisteinicus</name>
    <dbReference type="NCBI Taxonomy" id="2768068"/>
    <lineage>
        <taxon>Bacteria</taxon>
        <taxon>Bacillati</taxon>
        <taxon>Actinomycetota</taxon>
        <taxon>Actinomycetes</taxon>
        <taxon>Kitasatosporales</taxon>
        <taxon>Streptomycetaceae</taxon>
        <taxon>Streptomyces</taxon>
    </lineage>
</organism>